<dbReference type="Proteomes" id="UP000789831">
    <property type="component" value="Unassembled WGS sequence"/>
</dbReference>
<keyword evidence="3" id="KW-1185">Reference proteome</keyword>
<evidence type="ECO:0000256" key="1">
    <source>
        <dbReference type="SAM" id="MobiDB-lite"/>
    </source>
</evidence>
<accession>A0A9N9FXI8</accession>
<reference evidence="2" key="1">
    <citation type="submission" date="2021-06" db="EMBL/GenBank/DDBJ databases">
        <authorList>
            <person name="Kallberg Y."/>
            <person name="Tangrot J."/>
            <person name="Rosling A."/>
        </authorList>
    </citation>
    <scope>NUCLEOTIDE SEQUENCE</scope>
    <source>
        <strain evidence="2">MT106</strain>
    </source>
</reference>
<evidence type="ECO:0000313" key="3">
    <source>
        <dbReference type="Proteomes" id="UP000789831"/>
    </source>
</evidence>
<evidence type="ECO:0000313" key="2">
    <source>
        <dbReference type="EMBL" id="CAG8563195.1"/>
    </source>
</evidence>
<feature type="region of interest" description="Disordered" evidence="1">
    <location>
        <begin position="1"/>
        <end position="21"/>
    </location>
</feature>
<comment type="caution">
    <text evidence="2">The sequence shown here is derived from an EMBL/GenBank/DDBJ whole genome shotgun (WGS) entry which is preliminary data.</text>
</comment>
<protein>
    <submittedName>
        <fullName evidence="2">1263_t:CDS:1</fullName>
    </submittedName>
</protein>
<sequence length="62" mass="6326">MSLSPKATPATYQTTPVSPEQSTSLLLAATVVSSTLPGHLIIEQRNSIVAASDNSSPLTSGT</sequence>
<dbReference type="AlphaFoldDB" id="A0A9N9FXI8"/>
<dbReference type="EMBL" id="CAJVPL010001289">
    <property type="protein sequence ID" value="CAG8563195.1"/>
    <property type="molecule type" value="Genomic_DNA"/>
</dbReference>
<organism evidence="2 3">
    <name type="scientific">Ambispora gerdemannii</name>
    <dbReference type="NCBI Taxonomy" id="144530"/>
    <lineage>
        <taxon>Eukaryota</taxon>
        <taxon>Fungi</taxon>
        <taxon>Fungi incertae sedis</taxon>
        <taxon>Mucoromycota</taxon>
        <taxon>Glomeromycotina</taxon>
        <taxon>Glomeromycetes</taxon>
        <taxon>Archaeosporales</taxon>
        <taxon>Ambisporaceae</taxon>
        <taxon>Ambispora</taxon>
    </lineage>
</organism>
<gene>
    <name evidence="2" type="ORF">AGERDE_LOCUS7255</name>
</gene>
<name>A0A9N9FXI8_9GLOM</name>
<proteinExistence type="predicted"/>